<dbReference type="EMBL" id="BSFP01000033">
    <property type="protein sequence ID" value="GLL03395.1"/>
    <property type="molecule type" value="Genomic_DNA"/>
</dbReference>
<dbReference type="Proteomes" id="UP001143480">
    <property type="component" value="Unassembled WGS sequence"/>
</dbReference>
<evidence type="ECO:0000313" key="4">
    <source>
        <dbReference type="EMBL" id="GLL03395.1"/>
    </source>
</evidence>
<evidence type="ECO:0000256" key="1">
    <source>
        <dbReference type="ARBA" id="ARBA00023015"/>
    </source>
</evidence>
<keyword evidence="5" id="KW-1185">Reference proteome</keyword>
<accession>A0A9W6KND1</accession>
<sequence length="218" mass="23358">MAEGLERICVDTASALSASGACVSVITDDGVHGMSVSSDAEAARIEELQFTFGEGPCIDAFATGRPVLVPDLAEHAVKRWPVYGPAAQHLGVSAVFAFPLQVGAARLGVLDVFRGRPGPLSRAELGHAFMMAEQAVLALLDGQERAGKRERSTAEWGEAFEHRAELFQAQGMVMVQLGISLTDALARIRAHTYATNRSLREVAADIVARRLRFDADNI</sequence>
<dbReference type="RefSeq" id="WP_261961450.1">
    <property type="nucleotide sequence ID" value="NZ_BAAAXA010000001.1"/>
</dbReference>
<dbReference type="InterPro" id="IPR029016">
    <property type="entry name" value="GAF-like_dom_sf"/>
</dbReference>
<evidence type="ECO:0000259" key="3">
    <source>
        <dbReference type="PROSITE" id="PS50921"/>
    </source>
</evidence>
<organism evidence="4 5">
    <name type="scientific">Dactylosporangium matsuzakiense</name>
    <dbReference type="NCBI Taxonomy" id="53360"/>
    <lineage>
        <taxon>Bacteria</taxon>
        <taxon>Bacillati</taxon>
        <taxon>Actinomycetota</taxon>
        <taxon>Actinomycetes</taxon>
        <taxon>Micromonosporales</taxon>
        <taxon>Micromonosporaceae</taxon>
        <taxon>Dactylosporangium</taxon>
    </lineage>
</organism>
<dbReference type="Gene3D" id="1.10.10.10">
    <property type="entry name" value="Winged helix-like DNA-binding domain superfamily/Winged helix DNA-binding domain"/>
    <property type="match status" value="1"/>
</dbReference>
<comment type="caution">
    <text evidence="4">The sequence shown here is derived from an EMBL/GenBank/DDBJ whole genome shotgun (WGS) entry which is preliminary data.</text>
</comment>
<dbReference type="PROSITE" id="PS50921">
    <property type="entry name" value="ANTAR"/>
    <property type="match status" value="1"/>
</dbReference>
<dbReference type="InterPro" id="IPR003018">
    <property type="entry name" value="GAF"/>
</dbReference>
<dbReference type="GO" id="GO:0003723">
    <property type="term" value="F:RNA binding"/>
    <property type="evidence" value="ECO:0007669"/>
    <property type="project" value="InterPro"/>
</dbReference>
<dbReference type="InterPro" id="IPR012074">
    <property type="entry name" value="GAF_ANTAR"/>
</dbReference>
<dbReference type="Gene3D" id="3.30.450.40">
    <property type="match status" value="1"/>
</dbReference>
<feature type="domain" description="ANTAR" evidence="3">
    <location>
        <begin position="146"/>
        <end position="207"/>
    </location>
</feature>
<dbReference type="PIRSF" id="PIRSF036625">
    <property type="entry name" value="GAF_ANTAR"/>
    <property type="match status" value="1"/>
</dbReference>
<dbReference type="SMART" id="SM01012">
    <property type="entry name" value="ANTAR"/>
    <property type="match status" value="1"/>
</dbReference>
<name>A0A9W6KND1_9ACTN</name>
<evidence type="ECO:0000256" key="2">
    <source>
        <dbReference type="ARBA" id="ARBA00023163"/>
    </source>
</evidence>
<dbReference type="Pfam" id="PF13185">
    <property type="entry name" value="GAF_2"/>
    <property type="match status" value="1"/>
</dbReference>
<keyword evidence="2" id="KW-0804">Transcription</keyword>
<dbReference type="SUPFAM" id="SSF55781">
    <property type="entry name" value="GAF domain-like"/>
    <property type="match status" value="1"/>
</dbReference>
<dbReference type="AlphaFoldDB" id="A0A9W6KND1"/>
<dbReference type="InterPro" id="IPR005561">
    <property type="entry name" value="ANTAR"/>
</dbReference>
<reference evidence="4" key="1">
    <citation type="journal article" date="2014" name="Int. J. Syst. Evol. Microbiol.">
        <title>Complete genome sequence of Corynebacterium casei LMG S-19264T (=DSM 44701T), isolated from a smear-ripened cheese.</title>
        <authorList>
            <consortium name="US DOE Joint Genome Institute (JGI-PGF)"/>
            <person name="Walter F."/>
            <person name="Albersmeier A."/>
            <person name="Kalinowski J."/>
            <person name="Ruckert C."/>
        </authorList>
    </citation>
    <scope>NUCLEOTIDE SEQUENCE</scope>
    <source>
        <strain evidence="4">VKM Ac-1321</strain>
    </source>
</reference>
<proteinExistence type="predicted"/>
<gene>
    <name evidence="4" type="ORF">GCM10017581_051400</name>
</gene>
<dbReference type="PROSITE" id="PS51257">
    <property type="entry name" value="PROKAR_LIPOPROTEIN"/>
    <property type="match status" value="1"/>
</dbReference>
<keyword evidence="1" id="KW-0805">Transcription regulation</keyword>
<protein>
    <submittedName>
        <fullName evidence="4">GAF domain-containing protein</fullName>
    </submittedName>
</protein>
<reference evidence="4" key="2">
    <citation type="submission" date="2023-01" db="EMBL/GenBank/DDBJ databases">
        <authorList>
            <person name="Sun Q."/>
            <person name="Evtushenko L."/>
        </authorList>
    </citation>
    <scope>NUCLEOTIDE SEQUENCE</scope>
    <source>
        <strain evidence="4">VKM Ac-1321</strain>
    </source>
</reference>
<dbReference type="InterPro" id="IPR036388">
    <property type="entry name" value="WH-like_DNA-bd_sf"/>
</dbReference>
<dbReference type="Pfam" id="PF03861">
    <property type="entry name" value="ANTAR"/>
    <property type="match status" value="1"/>
</dbReference>
<evidence type="ECO:0000313" key="5">
    <source>
        <dbReference type="Proteomes" id="UP001143480"/>
    </source>
</evidence>